<organism evidence="2 3">
    <name type="scientific">Rhynchosporium graminicola</name>
    <dbReference type="NCBI Taxonomy" id="2792576"/>
    <lineage>
        <taxon>Eukaryota</taxon>
        <taxon>Fungi</taxon>
        <taxon>Dikarya</taxon>
        <taxon>Ascomycota</taxon>
        <taxon>Pezizomycotina</taxon>
        <taxon>Leotiomycetes</taxon>
        <taxon>Helotiales</taxon>
        <taxon>Ploettnerulaceae</taxon>
        <taxon>Rhynchosporium</taxon>
    </lineage>
</organism>
<evidence type="ECO:0000313" key="3">
    <source>
        <dbReference type="Proteomes" id="UP000178129"/>
    </source>
</evidence>
<dbReference type="EMBL" id="FJUW01000035">
    <property type="protein sequence ID" value="CZT05460.1"/>
    <property type="molecule type" value="Genomic_DNA"/>
</dbReference>
<sequence>MVHILTSMRTRRSQGVAIKEGSVADTSLENKMSNTPSKSNLTRGLTLWRIFCCLGTTFVPGHNECISYGDISKPLPIEGLTACESDSSDDVDEEVTNYIIELDGTSITVEGRTILGSKFTFRGLTIDEKLAKETNIMGVSVADVGFFTVTLARVRYKQRVLSNAEYQEADAAASSPELLKLEHQYTWDASKVDEHNCKKDTLLVVPFKPQSLRNLPSKIVVLQTMSTNSDAIIEVQVFWNAKSFSDMRHLCIAFDGSTFSNTSVKPPFANSRISTKSTSIVPEKLRLVSFFRDQISMAKTTHSFQIGEIDPKSNASWVNGEDPGNPKAKPELVILDNSDEEEKMPDLKRERSDIQVVEDVVEVAEPIGVEVKKEVAHGTISNDTPSAKRPKIGDGTENNWNEVISWSEDEQLERDKEEAKQLAEDIEYEERIAKMKRQQRDLKDKIAASEKKKSGKE</sequence>
<evidence type="ECO:0000256" key="1">
    <source>
        <dbReference type="SAM" id="MobiDB-lite"/>
    </source>
</evidence>
<dbReference type="Proteomes" id="UP000178129">
    <property type="component" value="Unassembled WGS sequence"/>
</dbReference>
<evidence type="ECO:0000313" key="2">
    <source>
        <dbReference type="EMBL" id="CZT05460.1"/>
    </source>
</evidence>
<dbReference type="InParanoid" id="A0A1E1L4P2"/>
<feature type="region of interest" description="Disordered" evidence="1">
    <location>
        <begin position="435"/>
        <end position="457"/>
    </location>
</feature>
<dbReference type="AlphaFoldDB" id="A0A1E1L4P2"/>
<accession>A0A1E1L4P2</accession>
<name>A0A1E1L4P2_9HELO</name>
<keyword evidence="3" id="KW-1185">Reference proteome</keyword>
<protein>
    <submittedName>
        <fullName evidence="2">Uncharacterized protein</fullName>
    </submittedName>
</protein>
<reference evidence="3" key="1">
    <citation type="submission" date="2016-03" db="EMBL/GenBank/DDBJ databases">
        <authorList>
            <person name="Ploux O."/>
        </authorList>
    </citation>
    <scope>NUCLEOTIDE SEQUENCE [LARGE SCALE GENOMIC DNA]</scope>
    <source>
        <strain evidence="3">UK7</strain>
    </source>
</reference>
<gene>
    <name evidence="2" type="ORF">RCO7_08484</name>
</gene>
<comment type="caution">
    <text evidence="2">The sequence shown here is derived from an EMBL/GenBank/DDBJ whole genome shotgun (WGS) entry which is preliminary data.</text>
</comment>
<feature type="region of interest" description="Disordered" evidence="1">
    <location>
        <begin position="380"/>
        <end position="399"/>
    </location>
</feature>
<proteinExistence type="predicted"/>